<name>A0ABW0PBU2_9HYPH</name>
<sequence>QSGHGPALTAARARTTTRSPSIAISSTINPEGTGLAGRNRCFIMLIPSGNQRQNSPNVQRN</sequence>
<organism evidence="1 2">
    <name type="scientific">Bosea massiliensis</name>
    <dbReference type="NCBI Taxonomy" id="151419"/>
    <lineage>
        <taxon>Bacteria</taxon>
        <taxon>Pseudomonadati</taxon>
        <taxon>Pseudomonadota</taxon>
        <taxon>Alphaproteobacteria</taxon>
        <taxon>Hyphomicrobiales</taxon>
        <taxon>Boseaceae</taxon>
        <taxon>Bosea</taxon>
    </lineage>
</organism>
<evidence type="ECO:0000313" key="2">
    <source>
        <dbReference type="Proteomes" id="UP001596060"/>
    </source>
</evidence>
<proteinExistence type="predicted"/>
<keyword evidence="2" id="KW-1185">Reference proteome</keyword>
<gene>
    <name evidence="1" type="ORF">ACFPN9_29620</name>
</gene>
<feature type="non-terminal residue" evidence="1">
    <location>
        <position position="1"/>
    </location>
</feature>
<protein>
    <submittedName>
        <fullName evidence="1">Uncharacterized protein</fullName>
    </submittedName>
</protein>
<reference evidence="2" key="1">
    <citation type="journal article" date="2019" name="Int. J. Syst. Evol. Microbiol.">
        <title>The Global Catalogue of Microorganisms (GCM) 10K type strain sequencing project: providing services to taxonomists for standard genome sequencing and annotation.</title>
        <authorList>
            <consortium name="The Broad Institute Genomics Platform"/>
            <consortium name="The Broad Institute Genome Sequencing Center for Infectious Disease"/>
            <person name="Wu L."/>
            <person name="Ma J."/>
        </authorList>
    </citation>
    <scope>NUCLEOTIDE SEQUENCE [LARGE SCALE GENOMIC DNA]</scope>
    <source>
        <strain evidence="2">CCUG 43117</strain>
    </source>
</reference>
<evidence type="ECO:0000313" key="1">
    <source>
        <dbReference type="EMBL" id="MFC5509378.1"/>
    </source>
</evidence>
<dbReference type="RefSeq" id="WP_377818107.1">
    <property type="nucleotide sequence ID" value="NZ_JBHSLU010000163.1"/>
</dbReference>
<comment type="caution">
    <text evidence="1">The sequence shown here is derived from an EMBL/GenBank/DDBJ whole genome shotgun (WGS) entry which is preliminary data.</text>
</comment>
<accession>A0ABW0PBU2</accession>
<dbReference type="Proteomes" id="UP001596060">
    <property type="component" value="Unassembled WGS sequence"/>
</dbReference>
<dbReference type="EMBL" id="JBHSLU010000163">
    <property type="protein sequence ID" value="MFC5509378.1"/>
    <property type="molecule type" value="Genomic_DNA"/>
</dbReference>